<evidence type="ECO:0000256" key="2">
    <source>
        <dbReference type="ARBA" id="ARBA00022823"/>
    </source>
</evidence>
<reference evidence="6 7" key="1">
    <citation type="submission" date="2017-04" db="EMBL/GenBank/DDBJ databases">
        <authorList>
            <person name="Afonso C.L."/>
            <person name="Miller P.J."/>
            <person name="Scott M.A."/>
            <person name="Spackman E."/>
            <person name="Goraichik I."/>
            <person name="Dimitrov K.M."/>
            <person name="Suarez D.L."/>
            <person name="Swayne D.E."/>
        </authorList>
    </citation>
    <scope>NUCLEOTIDE SEQUENCE [LARGE SCALE GENOMIC DNA]</scope>
</reference>
<dbReference type="GO" id="GO:0045254">
    <property type="term" value="C:pyruvate dehydrogenase complex"/>
    <property type="evidence" value="ECO:0007669"/>
    <property type="project" value="InterPro"/>
</dbReference>
<keyword evidence="7" id="KW-1185">Reference proteome</keyword>
<keyword evidence="6" id="KW-0670">Pyruvate</keyword>
<dbReference type="Proteomes" id="UP000196158">
    <property type="component" value="Unassembled WGS sequence"/>
</dbReference>
<dbReference type="SUPFAM" id="SSF51230">
    <property type="entry name" value="Single hybrid motif"/>
    <property type="match status" value="1"/>
</dbReference>
<evidence type="ECO:0000313" key="6">
    <source>
        <dbReference type="EMBL" id="SMN21445.1"/>
    </source>
</evidence>
<keyword evidence="2" id="KW-0450">Lipoyl</keyword>
<protein>
    <submittedName>
        <fullName evidence="6">Similar to Saccharomyces cerevisiae YGR193C PDX1 Dihydrolipoamide dehydrogenase (E3)-binding protein (E3BP) of the mitochondrial pyruvate dehydrogenase (PDH) complex</fullName>
    </submittedName>
</protein>
<dbReference type="PANTHER" id="PTHR23151">
    <property type="entry name" value="DIHYDROLIPOAMIDE ACETYL/SUCCINYL-TRANSFERASE-RELATED"/>
    <property type="match status" value="1"/>
</dbReference>
<feature type="domain" description="Lipoyl-binding" evidence="4">
    <location>
        <begin position="33"/>
        <end position="109"/>
    </location>
</feature>
<dbReference type="PANTHER" id="PTHR23151:SF82">
    <property type="entry name" value="PYRUVATE DEHYDROGENASE COMPLEX PROTEIN X COMPONENT, MITOCHONDRIAL"/>
    <property type="match status" value="1"/>
</dbReference>
<dbReference type="AlphaFoldDB" id="A0A1X7R728"/>
<dbReference type="PROSITE" id="PS51826">
    <property type="entry name" value="PSBD"/>
    <property type="match status" value="1"/>
</dbReference>
<dbReference type="InterPro" id="IPR011053">
    <property type="entry name" value="Single_hybrid_motif"/>
</dbReference>
<gene>
    <name evidence="6" type="ORF">KASA_0K01001G</name>
</gene>
<dbReference type="EMBL" id="FXLY01000008">
    <property type="protein sequence ID" value="SMN21445.1"/>
    <property type="molecule type" value="Genomic_DNA"/>
</dbReference>
<evidence type="ECO:0000259" key="4">
    <source>
        <dbReference type="PROSITE" id="PS50968"/>
    </source>
</evidence>
<sequence>MLRANVSRLARNSNLWRCIPRKGFHWQGSQLAIQPYLMPAMSPTMEMGGIVHWKVKAGEEYAAGDVLLEIETDKAQIDVEALDDGKIVRILKQDGEKDIAVGTSIAITADVDDDVSAIDVDSLIAGTKEKKTIKKQEKPVVAKEPVVTEDKKATSTKGDTTMYVANKSQTLLPSVSMLLAENGISKEDALENIPATGLHGTLLKGDILSHLGKIPKESSVAIEEYINKSRHLDLTGIEKTILTSSQVNDTVASVVEDKPQVVKKPAYAPDIVMEEDLVMEVPLSVSYEHLYSSVKVFLQEAYQYAHLGGLVGNQSEHYDPIFEELVTAEPRASRFEYKFSLVPLDNNTLDIGSQTNDIFDILASTKNNKISSIQEENDPQSSNYMLSLDITVNNHFSDSEAKANTFLEYVRDLQDVQG</sequence>
<dbReference type="PROSITE" id="PS50968">
    <property type="entry name" value="BIOTINYL_LIPOYL"/>
    <property type="match status" value="1"/>
</dbReference>
<comment type="similarity">
    <text evidence="1">Belongs to the 2-oxoacid dehydrogenase family.</text>
</comment>
<evidence type="ECO:0000313" key="7">
    <source>
        <dbReference type="Proteomes" id="UP000196158"/>
    </source>
</evidence>
<dbReference type="STRING" id="1789683.A0A1X7R728"/>
<dbReference type="Pfam" id="PF00364">
    <property type="entry name" value="Biotin_lipoyl"/>
    <property type="match status" value="1"/>
</dbReference>
<dbReference type="InterPro" id="IPR004167">
    <property type="entry name" value="PSBD"/>
</dbReference>
<accession>A0A1X7R728</accession>
<dbReference type="InterPro" id="IPR000089">
    <property type="entry name" value="Biotin_lipoyl"/>
</dbReference>
<name>A0A1X7R728_9SACH</name>
<dbReference type="CDD" id="cd06849">
    <property type="entry name" value="lipoyl_domain"/>
    <property type="match status" value="1"/>
</dbReference>
<dbReference type="OrthoDB" id="202158at2759"/>
<dbReference type="InterPro" id="IPR045257">
    <property type="entry name" value="E2/Pdx1"/>
</dbReference>
<evidence type="ECO:0000256" key="3">
    <source>
        <dbReference type="ARBA" id="ARBA00065810"/>
    </source>
</evidence>
<organism evidence="6 7">
    <name type="scientific">Maudiozyma saulgeensis</name>
    <dbReference type="NCBI Taxonomy" id="1789683"/>
    <lineage>
        <taxon>Eukaryota</taxon>
        <taxon>Fungi</taxon>
        <taxon>Dikarya</taxon>
        <taxon>Ascomycota</taxon>
        <taxon>Saccharomycotina</taxon>
        <taxon>Saccharomycetes</taxon>
        <taxon>Saccharomycetales</taxon>
        <taxon>Saccharomycetaceae</taxon>
        <taxon>Maudiozyma</taxon>
    </lineage>
</organism>
<dbReference type="FunFam" id="2.40.50.100:FF:000010">
    <property type="entry name" value="Acetyltransferase component of pyruvate dehydrogenase complex"/>
    <property type="match status" value="1"/>
</dbReference>
<evidence type="ECO:0000259" key="5">
    <source>
        <dbReference type="PROSITE" id="PS51826"/>
    </source>
</evidence>
<feature type="domain" description="Peripheral subunit-binding (PSBD)" evidence="5">
    <location>
        <begin position="170"/>
        <end position="211"/>
    </location>
</feature>
<dbReference type="Gene3D" id="4.10.320.10">
    <property type="entry name" value="E3-binding domain"/>
    <property type="match status" value="1"/>
</dbReference>
<dbReference type="InterPro" id="IPR036625">
    <property type="entry name" value="E3-bd_dom_sf"/>
</dbReference>
<dbReference type="GO" id="GO:0006086">
    <property type="term" value="P:pyruvate decarboxylation to acetyl-CoA"/>
    <property type="evidence" value="ECO:0007669"/>
    <property type="project" value="InterPro"/>
</dbReference>
<dbReference type="GO" id="GO:0004742">
    <property type="term" value="F:dihydrolipoyllysine-residue acetyltransferase activity"/>
    <property type="evidence" value="ECO:0007669"/>
    <property type="project" value="TreeGrafter"/>
</dbReference>
<evidence type="ECO:0000256" key="1">
    <source>
        <dbReference type="ARBA" id="ARBA00007317"/>
    </source>
</evidence>
<proteinExistence type="inferred from homology"/>
<dbReference type="Gene3D" id="2.40.50.100">
    <property type="match status" value="1"/>
</dbReference>
<comment type="subunit">
    <text evidence="3">Eukaryotic pyruvate dehydrogenase (PDH) complexes are organized as a core consisting of the oligomeric dihydrolipoamide acetyl-transferase (E2), around which are arranged multiple copies of pyruvate dehydrogenase (E1), dihydrolipoamide dehydrogenase (E3) and protein X (E3BP) bound by non-covalent bonds.</text>
</comment>